<comment type="caution">
    <text evidence="2">The sequence shown here is derived from an EMBL/GenBank/DDBJ whole genome shotgun (WGS) entry which is preliminary data.</text>
</comment>
<name>A0A972W133_9GAMM</name>
<evidence type="ECO:0000313" key="2">
    <source>
        <dbReference type="EMBL" id="NQV66025.1"/>
    </source>
</evidence>
<evidence type="ECO:0000313" key="3">
    <source>
        <dbReference type="Proteomes" id="UP000754644"/>
    </source>
</evidence>
<dbReference type="AlphaFoldDB" id="A0A972W133"/>
<feature type="domain" description="DUF5916" evidence="1">
    <location>
        <begin position="247"/>
        <end position="802"/>
    </location>
</feature>
<dbReference type="SUPFAM" id="SSF49344">
    <property type="entry name" value="CBD9-like"/>
    <property type="match status" value="1"/>
</dbReference>
<reference evidence="2" key="1">
    <citation type="submission" date="2020-05" db="EMBL/GenBank/DDBJ databases">
        <title>Sulfur intermediates as new biogeochemical hubs in an aquatic model microbial ecosystem.</title>
        <authorList>
            <person name="Vigneron A."/>
        </authorList>
    </citation>
    <scope>NUCLEOTIDE SEQUENCE</scope>
    <source>
        <strain evidence="2">Bin.250</strain>
    </source>
</reference>
<evidence type="ECO:0000259" key="1">
    <source>
        <dbReference type="Pfam" id="PF19313"/>
    </source>
</evidence>
<dbReference type="InterPro" id="IPR045670">
    <property type="entry name" value="DUF5916"/>
</dbReference>
<organism evidence="2 3">
    <name type="scientific">SAR86 cluster bacterium</name>
    <dbReference type="NCBI Taxonomy" id="2030880"/>
    <lineage>
        <taxon>Bacteria</taxon>
        <taxon>Pseudomonadati</taxon>
        <taxon>Pseudomonadota</taxon>
        <taxon>Gammaproteobacteria</taxon>
        <taxon>SAR86 cluster</taxon>
    </lineage>
</organism>
<sequence length="806" mass="90145">MLKNNKLRMIGGFLLVHFGQFVLADVIVDLKQGDSITVERVIGQPEIKIDGHLNEAVWAGLPAYDEFVVIEPDTLASVPHATRVKFFYTTDGLYVGVDMDQPVESLIKRLSSRDQRQINRDGISVTLDTSGEGRYGYWFGVNLGDSLLDGTVLPERQFTSDWDGAWRGASQTTDHGWSAELFIPWGTVSMPASDEIRRIGLFISRKVAYIEERWGWPGLPDTQAQFMSVLQEMQFKDVNPKKQYSIYPFAAVGRDLIDDKNLYKVGADFFWRPSTNMQISGTVNPDFGNVETDDVVINLDATEAFFPEKRLFFLEGREVFVASPRADTRSNGVGNSGAPYTMVNTRRIGGKPLDLPVASNVSIPGRELARPVDLYGAVKLTGQVGSFRYGFLGAFEEDAVLRGSDGGVPVLLKQTGSNYGIARLVYEDSVGGAYRSVGLLSTAALHDSRDALVQGVDGHYLTSDGKLKLDGQVFTSDIDGIDRGYGGFFDVEYTLRQGVSQRFGIEYFDDKVNINDLGYLQRNDSFRIRSAHVRTSSGMSWARSNQFDLRGFAQKNAAGYFTGGAIYMTNRLTFNNLSSMTFVTSFTPKAYDDLNSFGNGTYRTAKRREVVMRYSSPSTNDLTFGGRVGFREEALGGNQLKIGGGVTWRPNDRFSADLNYSWADRNGWLLHQESRNMTTFNAEQWTPKVTLEYFFSARQQVRAALQWVSIRAHEDEFFVIPDSPGDLIKTDKPAGPSDSFGLSQMSFQVRYRWEIAPLSDLFVVYTRVADKGLALQENSFSDLFEAGWRDPVNDVFVVKIRYRFGS</sequence>
<dbReference type="Pfam" id="PF19313">
    <property type="entry name" value="DUF5916"/>
    <property type="match status" value="1"/>
</dbReference>
<dbReference type="Proteomes" id="UP000754644">
    <property type="component" value="Unassembled WGS sequence"/>
</dbReference>
<accession>A0A972W133</accession>
<gene>
    <name evidence="2" type="ORF">HQ497_11745</name>
</gene>
<protein>
    <recommendedName>
        <fullName evidence="1">DUF5916 domain-containing protein</fullName>
    </recommendedName>
</protein>
<dbReference type="Gene3D" id="2.60.40.1190">
    <property type="match status" value="1"/>
</dbReference>
<dbReference type="SUPFAM" id="SSF56935">
    <property type="entry name" value="Porins"/>
    <property type="match status" value="1"/>
</dbReference>
<dbReference type="EMBL" id="JABMOJ010000446">
    <property type="protein sequence ID" value="NQV66025.1"/>
    <property type="molecule type" value="Genomic_DNA"/>
</dbReference>
<proteinExistence type="predicted"/>